<dbReference type="EMBL" id="CM045762">
    <property type="protein sequence ID" value="KAI8011552.1"/>
    <property type="molecule type" value="Genomic_DNA"/>
</dbReference>
<name>A0ACC0HDA3_9ERIC</name>
<comment type="caution">
    <text evidence="1">The sequence shown here is derived from an EMBL/GenBank/DDBJ whole genome shotgun (WGS) entry which is preliminary data.</text>
</comment>
<evidence type="ECO:0000313" key="2">
    <source>
        <dbReference type="Proteomes" id="UP001060215"/>
    </source>
</evidence>
<keyword evidence="2" id="KW-1185">Reference proteome</keyword>
<sequence>MLIIDVTPKLYCCSGYRYLSSVAHHVFDEMLESSYARKQANKELNTHEALVSFRDTNGLGKKPTKFILCTALNSCAKTLNQHLGLQIHARVIQTGYEENLFINSALVDVYSKCGALADARRVFDGMKRHDQVSWTSIISGFSQNGHGRLAILLFREMLGTQIKPNCFTYVSVISACTGLELAFECGMSIHVHVIKIGCINSFVASSLIDCYSKCGRIEQAVSLFDATSERDNILLNSMISAYSRNLYGKEALKLFVEMRNDNLSPTDHTLTSILNACGSLSVLQQGRQLHALLTKMGSSCNMFVASALIDMYSKCGCIDEARSVFDQTVKKNSVMWTSMISGYAQSGRALDGLELFDYLLKEEGFTPDHVCFTAVLTACNHAGFLERGVEYFNKMRRDYCLVPELDQYACLIDLHARTGHLKRAKELMEKMPSASNSVIWSSFLSSCKVYGEVELGREAAYKLFKMEPQSAVPYIMLANIYARAGLLSEMVKIRKLMKLRGIKKTAGWSWIETGKRVHFFFVDDISHPQSQEIYAELEKLNLEMREAGYMPRQVLKIFNLIEAIYDLLEKSLGYLELGEDLEQQIVVELICIKEMANTEIQFENCNEGKSVTMDGNAHKPLKPDHGFQT</sequence>
<evidence type="ECO:0000313" key="1">
    <source>
        <dbReference type="EMBL" id="KAI8011552.1"/>
    </source>
</evidence>
<dbReference type="Proteomes" id="UP001060215">
    <property type="component" value="Chromosome 5"/>
</dbReference>
<protein>
    <submittedName>
        <fullName evidence="1">Pentatricopeptide repeat-containing protein</fullName>
    </submittedName>
</protein>
<accession>A0ACC0HDA3</accession>
<organism evidence="1 2">
    <name type="scientific">Camellia lanceoleosa</name>
    <dbReference type="NCBI Taxonomy" id="1840588"/>
    <lineage>
        <taxon>Eukaryota</taxon>
        <taxon>Viridiplantae</taxon>
        <taxon>Streptophyta</taxon>
        <taxon>Embryophyta</taxon>
        <taxon>Tracheophyta</taxon>
        <taxon>Spermatophyta</taxon>
        <taxon>Magnoliopsida</taxon>
        <taxon>eudicotyledons</taxon>
        <taxon>Gunneridae</taxon>
        <taxon>Pentapetalae</taxon>
        <taxon>asterids</taxon>
        <taxon>Ericales</taxon>
        <taxon>Theaceae</taxon>
        <taxon>Camellia</taxon>
    </lineage>
</organism>
<gene>
    <name evidence="1" type="ORF">LOK49_LG06G02177</name>
</gene>
<proteinExistence type="predicted"/>
<reference evidence="1 2" key="1">
    <citation type="journal article" date="2022" name="Plant J.">
        <title>Chromosome-level genome of Camellia lanceoleosa provides a valuable resource for understanding genome evolution and self-incompatibility.</title>
        <authorList>
            <person name="Gong W."/>
            <person name="Xiao S."/>
            <person name="Wang L."/>
            <person name="Liao Z."/>
            <person name="Chang Y."/>
            <person name="Mo W."/>
            <person name="Hu G."/>
            <person name="Li W."/>
            <person name="Zhao G."/>
            <person name="Zhu H."/>
            <person name="Hu X."/>
            <person name="Ji K."/>
            <person name="Xiang X."/>
            <person name="Song Q."/>
            <person name="Yuan D."/>
            <person name="Jin S."/>
            <person name="Zhang L."/>
        </authorList>
    </citation>
    <scope>NUCLEOTIDE SEQUENCE [LARGE SCALE GENOMIC DNA]</scope>
    <source>
        <strain evidence="1">SQ_2022a</strain>
    </source>
</reference>